<feature type="region of interest" description="Disordered" evidence="1">
    <location>
        <begin position="110"/>
        <end position="133"/>
    </location>
</feature>
<dbReference type="InterPro" id="IPR051678">
    <property type="entry name" value="AGP_Transferase"/>
</dbReference>
<reference evidence="3" key="1">
    <citation type="submission" date="2021-12" db="EMBL/GenBank/DDBJ databases">
        <authorList>
            <person name="Zaccaron A."/>
            <person name="Stergiopoulos I."/>
        </authorList>
    </citation>
    <scope>NUCLEOTIDE SEQUENCE</scope>
    <source>
        <strain evidence="3">Race5_Kim</strain>
    </source>
</reference>
<dbReference type="EMBL" id="CP090172">
    <property type="protein sequence ID" value="UJO23048.1"/>
    <property type="molecule type" value="Genomic_DNA"/>
</dbReference>
<proteinExistence type="predicted"/>
<dbReference type="Pfam" id="PF01636">
    <property type="entry name" value="APH"/>
    <property type="match status" value="1"/>
</dbReference>
<dbReference type="SUPFAM" id="SSF56112">
    <property type="entry name" value="Protein kinase-like (PK-like)"/>
    <property type="match status" value="1"/>
</dbReference>
<dbReference type="PANTHER" id="PTHR21310:SF51">
    <property type="entry name" value="AMINOGLYCOSIDE PHOSPHOTRANSFERASE DOMAIN-CONTAINING PROTEIN"/>
    <property type="match status" value="1"/>
</dbReference>
<evidence type="ECO:0000256" key="1">
    <source>
        <dbReference type="SAM" id="MobiDB-lite"/>
    </source>
</evidence>
<dbReference type="KEGG" id="ffu:CLAFUR5_12026"/>
<dbReference type="Proteomes" id="UP000756132">
    <property type="component" value="Chromosome 10"/>
</dbReference>
<dbReference type="InterPro" id="IPR002575">
    <property type="entry name" value="Aminoglycoside_PTrfase"/>
</dbReference>
<evidence type="ECO:0000313" key="4">
    <source>
        <dbReference type="Proteomes" id="UP000756132"/>
    </source>
</evidence>
<feature type="domain" description="Aminoglycoside phosphotransferase" evidence="2">
    <location>
        <begin position="211"/>
        <end position="446"/>
    </location>
</feature>
<dbReference type="OrthoDB" id="10003767at2759"/>
<sequence>MDASPPSTSAHYSNSADSSPKTPQSDMDMPQHTDMPQTGESSKQDNAAKISDKPRGVTRQVANDFYNFLKGLATKTEKRRRVSEQHRAVDTVETQFASPPFLAWANPRTSSVADNDNAEDEEAAVVTPTSAEEDDWGRRVRDQIIALKPKQHDWSYWGPTSTIPQHKLMALMRTLQQDIKNGFEEHTFQYVDRLHGAFNSAYILESKGVKVCVRVPACGWPERWTEVDQDDLRAAALGLRYMKNNTYLPTPVLYSYDMTMDNEIGAPYTLMSFVEGTTADTIWKGSCNPAGAIENKRQNFLRSLAQMVCGLKDVRFDQFGTIAFDWSDDEALDPQISFGFRLNGSNIFMVHRSFNILPVQNSVEAMLASGKAKRFEADGYPEQIKDASKRGIYILWEMMIEAFEKSTKPPSGEPEFVLMQSDFNPQNILINDDGVVTGSIDWDCLEAIPRQVGWSCVPHWLALDWAWDYDWPLGASVSDDLKPDDYVRYRNDYARYLCEASGGHFDSAYTAKSHIYRHFFASFESYPWVRRFVSNVMAEILPRNGFVFREYAKHVGKDGFHKGERAWLQEQLFRFFAPK</sequence>
<feature type="compositionally biased region" description="Polar residues" evidence="1">
    <location>
        <begin position="1"/>
        <end position="25"/>
    </location>
</feature>
<gene>
    <name evidence="3" type="ORF">CLAFUR5_12026</name>
</gene>
<organism evidence="3 4">
    <name type="scientific">Passalora fulva</name>
    <name type="common">Tomato leaf mold</name>
    <name type="synonym">Cladosporium fulvum</name>
    <dbReference type="NCBI Taxonomy" id="5499"/>
    <lineage>
        <taxon>Eukaryota</taxon>
        <taxon>Fungi</taxon>
        <taxon>Dikarya</taxon>
        <taxon>Ascomycota</taxon>
        <taxon>Pezizomycotina</taxon>
        <taxon>Dothideomycetes</taxon>
        <taxon>Dothideomycetidae</taxon>
        <taxon>Mycosphaerellales</taxon>
        <taxon>Mycosphaerellaceae</taxon>
        <taxon>Fulvia</taxon>
    </lineage>
</organism>
<feature type="region of interest" description="Disordered" evidence="1">
    <location>
        <begin position="1"/>
        <end position="56"/>
    </location>
</feature>
<accession>A0A9Q8UUL9</accession>
<evidence type="ECO:0000313" key="3">
    <source>
        <dbReference type="EMBL" id="UJO23048.1"/>
    </source>
</evidence>
<evidence type="ECO:0000259" key="2">
    <source>
        <dbReference type="Pfam" id="PF01636"/>
    </source>
</evidence>
<dbReference type="InterPro" id="IPR011009">
    <property type="entry name" value="Kinase-like_dom_sf"/>
</dbReference>
<name>A0A9Q8UUL9_PASFU</name>
<dbReference type="GeneID" id="71991904"/>
<feature type="compositionally biased region" description="Polar residues" evidence="1">
    <location>
        <begin position="34"/>
        <end position="45"/>
    </location>
</feature>
<dbReference type="OMA" id="DWDCLEA"/>
<reference evidence="3" key="2">
    <citation type="journal article" date="2022" name="Microb. Genom.">
        <title>A chromosome-scale genome assembly of the tomato pathogen Cladosporium fulvum reveals a compartmentalized genome architecture and the presence of a dispensable chromosome.</title>
        <authorList>
            <person name="Zaccaron A.Z."/>
            <person name="Chen L.H."/>
            <person name="Samaras A."/>
            <person name="Stergiopoulos I."/>
        </authorList>
    </citation>
    <scope>NUCLEOTIDE SEQUENCE</scope>
    <source>
        <strain evidence="3">Race5_Kim</strain>
    </source>
</reference>
<dbReference type="PANTHER" id="PTHR21310">
    <property type="entry name" value="AMINOGLYCOSIDE PHOSPHOTRANSFERASE-RELATED-RELATED"/>
    <property type="match status" value="1"/>
</dbReference>
<dbReference type="RefSeq" id="XP_047767414.1">
    <property type="nucleotide sequence ID" value="XM_047911174.1"/>
</dbReference>
<protein>
    <recommendedName>
        <fullName evidence="2">Aminoglycoside phosphotransferase domain-containing protein</fullName>
    </recommendedName>
</protein>
<keyword evidence="4" id="KW-1185">Reference proteome</keyword>
<dbReference type="AlphaFoldDB" id="A0A9Q8UUL9"/>